<dbReference type="AlphaFoldDB" id="A0A271IVL5"/>
<dbReference type="SUPFAM" id="SSF49464">
    <property type="entry name" value="Carboxypeptidase regulatory domain-like"/>
    <property type="match status" value="1"/>
</dbReference>
<keyword evidence="7" id="KW-0998">Cell outer membrane</keyword>
<feature type="domain" description="TonB-dependent receptor plug" evidence="9">
    <location>
        <begin position="139"/>
        <end position="217"/>
    </location>
</feature>
<dbReference type="PANTHER" id="PTHR30069:SF29">
    <property type="entry name" value="HEMOGLOBIN AND HEMOGLOBIN-HAPTOGLOBIN-BINDING PROTEIN 1-RELATED"/>
    <property type="match status" value="1"/>
</dbReference>
<dbReference type="Proteomes" id="UP000216339">
    <property type="component" value="Unassembled WGS sequence"/>
</dbReference>
<proteinExistence type="predicted"/>
<evidence type="ECO:0000256" key="2">
    <source>
        <dbReference type="ARBA" id="ARBA00022448"/>
    </source>
</evidence>
<dbReference type="Pfam" id="PF13715">
    <property type="entry name" value="CarbopepD_reg_2"/>
    <property type="match status" value="1"/>
</dbReference>
<evidence type="ECO:0000256" key="6">
    <source>
        <dbReference type="ARBA" id="ARBA00023136"/>
    </source>
</evidence>
<gene>
    <name evidence="10" type="ORF">BSZ37_01690</name>
</gene>
<evidence type="ECO:0000256" key="5">
    <source>
        <dbReference type="ARBA" id="ARBA00022729"/>
    </source>
</evidence>
<dbReference type="PANTHER" id="PTHR30069">
    <property type="entry name" value="TONB-DEPENDENT OUTER MEMBRANE RECEPTOR"/>
    <property type="match status" value="1"/>
</dbReference>
<dbReference type="InterPro" id="IPR008969">
    <property type="entry name" value="CarboxyPept-like_regulatory"/>
</dbReference>
<reference evidence="10 11" key="1">
    <citation type="submission" date="2016-11" db="EMBL/GenBank/DDBJ databases">
        <title>Study of marine rhodopsin-containing bacteria.</title>
        <authorList>
            <person name="Yoshizawa S."/>
            <person name="Kumagai Y."/>
            <person name="Kogure K."/>
        </authorList>
    </citation>
    <scope>NUCLEOTIDE SEQUENCE [LARGE SCALE GENOMIC DNA]</scope>
    <source>
        <strain evidence="10 11">SAORIC-28</strain>
    </source>
</reference>
<keyword evidence="3" id="KW-1134">Transmembrane beta strand</keyword>
<accession>A0A271IVL5</accession>
<keyword evidence="5 8" id="KW-0732">Signal</keyword>
<dbReference type="OrthoDB" id="9803050at2"/>
<evidence type="ECO:0000313" key="11">
    <source>
        <dbReference type="Proteomes" id="UP000216339"/>
    </source>
</evidence>
<keyword evidence="2" id="KW-0813">Transport</keyword>
<dbReference type="GO" id="GO:0009279">
    <property type="term" value="C:cell outer membrane"/>
    <property type="evidence" value="ECO:0007669"/>
    <property type="project" value="UniProtKB-SubCell"/>
</dbReference>
<dbReference type="GO" id="GO:0044718">
    <property type="term" value="P:siderophore transmembrane transport"/>
    <property type="evidence" value="ECO:0007669"/>
    <property type="project" value="TreeGrafter"/>
</dbReference>
<evidence type="ECO:0000256" key="4">
    <source>
        <dbReference type="ARBA" id="ARBA00022692"/>
    </source>
</evidence>
<dbReference type="InterPro" id="IPR037066">
    <property type="entry name" value="Plug_dom_sf"/>
</dbReference>
<name>A0A271IVL5_9BACT</name>
<comment type="subcellular location">
    <subcellularLocation>
        <location evidence="1">Cell outer membrane</location>
        <topology evidence="1">Multi-pass membrane protein</topology>
    </subcellularLocation>
</comment>
<keyword evidence="11" id="KW-1185">Reference proteome</keyword>
<dbReference type="Pfam" id="PF07715">
    <property type="entry name" value="Plug"/>
    <property type="match status" value="1"/>
</dbReference>
<dbReference type="Gene3D" id="2.170.130.10">
    <property type="entry name" value="TonB-dependent receptor, plug domain"/>
    <property type="match status" value="1"/>
</dbReference>
<dbReference type="InterPro" id="IPR039426">
    <property type="entry name" value="TonB-dep_rcpt-like"/>
</dbReference>
<sequence length="809" mass="85530">MVRLVAGLAVLAFAVGASAQSVVSGTVTDAETGGVLIGAAVYAPALDRGAVTNAYGHYSLPLPADTVGLVVSYVGYQAREVRADSAVGGRLDVALHPVDLGEVVVEADAAGSRRPESTPQMGEAALSGTDIQALPALFGEADVLKAVQLLPGVRAGQEGTAGLHVRGGSPDQTLVLLDGTPLYNASHLFGFLSTFNADAVSRVELTKGAYPARFGGRLASVLDVRLRDGDLERHRVQGQVGLLSTKLLAEGPIVPGRASLLVSGRRTHIDLLAGPFIDRANERAAARDEAQIDPSLSFYDVNAKLNWRPSDRDRLYLSVYRGGDTFSFSAIDPEIDCAAGDCAATGVENATGGGLDWGSLVGSLRYTRVLSPRLFGALTLTASDYGFDVEVTSDEGRNGPSPVTAAARYRSGIRDLGARLDLDLAAGHGHALRLGAAVTHHRFTPGALSVLGEDAAEGVPADTTLGGGPTDGLEAVLYVDDTWRAGPLTLGLGLHLATYVAGQNVYPSVEPRLSASVKLWPRLALKASAAVTQQPVHLLTTGAGIGLPADLWVPADSVGPERGWQVAAGLAGSSPSGRTAWSVEGYVRAMDGLVAYRDGAAFSTPTDDWQELVVTGEGRSRGLEAFVEHRTDRVTAWFAYTLARTDRRFDAIADGAWFPYRYDRRHDVSAVVLARLSRRFDASVSAVYGTGDAVTLPAASYDATFLSSGSIPYWTQSVPQAASEVAYGPRNGHRLPAYARLDLGLTFYLHRGSRPHSVSLDVYNALNRKNPFVTLLDERTDAETGEARQQLVGISLFPVLPSLSYRFAF</sequence>
<feature type="signal peptide" evidence="8">
    <location>
        <begin position="1"/>
        <end position="19"/>
    </location>
</feature>
<dbReference type="Gene3D" id="2.60.40.1120">
    <property type="entry name" value="Carboxypeptidase-like, regulatory domain"/>
    <property type="match status" value="1"/>
</dbReference>
<dbReference type="EMBL" id="MQWD01000001">
    <property type="protein sequence ID" value="PAP75242.1"/>
    <property type="molecule type" value="Genomic_DNA"/>
</dbReference>
<evidence type="ECO:0000256" key="7">
    <source>
        <dbReference type="ARBA" id="ARBA00023237"/>
    </source>
</evidence>
<protein>
    <recommendedName>
        <fullName evidence="9">TonB-dependent receptor plug domain-containing protein</fullName>
    </recommendedName>
</protein>
<keyword evidence="6" id="KW-0472">Membrane</keyword>
<dbReference type="Gene3D" id="2.40.170.20">
    <property type="entry name" value="TonB-dependent receptor, beta-barrel domain"/>
    <property type="match status" value="1"/>
</dbReference>
<comment type="caution">
    <text evidence="10">The sequence shown here is derived from an EMBL/GenBank/DDBJ whole genome shotgun (WGS) entry which is preliminary data.</text>
</comment>
<evidence type="ECO:0000256" key="3">
    <source>
        <dbReference type="ARBA" id="ARBA00022452"/>
    </source>
</evidence>
<dbReference type="GO" id="GO:0015344">
    <property type="term" value="F:siderophore uptake transmembrane transporter activity"/>
    <property type="evidence" value="ECO:0007669"/>
    <property type="project" value="TreeGrafter"/>
</dbReference>
<evidence type="ECO:0000256" key="8">
    <source>
        <dbReference type="SAM" id="SignalP"/>
    </source>
</evidence>
<evidence type="ECO:0000259" key="9">
    <source>
        <dbReference type="Pfam" id="PF07715"/>
    </source>
</evidence>
<dbReference type="InterPro" id="IPR036942">
    <property type="entry name" value="Beta-barrel_TonB_sf"/>
</dbReference>
<dbReference type="SUPFAM" id="SSF56935">
    <property type="entry name" value="Porins"/>
    <property type="match status" value="1"/>
</dbReference>
<evidence type="ECO:0000256" key="1">
    <source>
        <dbReference type="ARBA" id="ARBA00004571"/>
    </source>
</evidence>
<feature type="chain" id="PRO_5012040796" description="TonB-dependent receptor plug domain-containing protein" evidence="8">
    <location>
        <begin position="20"/>
        <end position="809"/>
    </location>
</feature>
<keyword evidence="4" id="KW-0812">Transmembrane</keyword>
<organism evidence="10 11">
    <name type="scientific">Rubrivirga marina</name>
    <dbReference type="NCBI Taxonomy" id="1196024"/>
    <lineage>
        <taxon>Bacteria</taxon>
        <taxon>Pseudomonadati</taxon>
        <taxon>Rhodothermota</taxon>
        <taxon>Rhodothermia</taxon>
        <taxon>Rhodothermales</taxon>
        <taxon>Rubricoccaceae</taxon>
        <taxon>Rubrivirga</taxon>
    </lineage>
</organism>
<evidence type="ECO:0000313" key="10">
    <source>
        <dbReference type="EMBL" id="PAP75242.1"/>
    </source>
</evidence>
<dbReference type="InterPro" id="IPR012910">
    <property type="entry name" value="Plug_dom"/>
</dbReference>